<keyword evidence="12 14" id="KW-0326">Glycosidase</keyword>
<evidence type="ECO:0000256" key="6">
    <source>
        <dbReference type="ARBA" id="ARBA00022525"/>
    </source>
</evidence>
<comment type="catalytic activity">
    <reaction evidence="1 14">
        <text>Hydrolysis of terminal, non-reducing beta-D-glucosyl residues with release of beta-D-glucose.</text>
        <dbReference type="EC" id="3.2.1.21"/>
    </reaction>
</comment>
<dbReference type="PANTHER" id="PTHR42715">
    <property type="entry name" value="BETA-GLUCOSIDASE"/>
    <property type="match status" value="1"/>
</dbReference>
<dbReference type="EC" id="3.2.1.21" evidence="5 14"/>
<evidence type="ECO:0000256" key="3">
    <source>
        <dbReference type="ARBA" id="ARBA00004987"/>
    </source>
</evidence>
<dbReference type="PROSITE" id="PS00775">
    <property type="entry name" value="GLYCOSYL_HYDROL_F3"/>
    <property type="match status" value="1"/>
</dbReference>
<dbReference type="PRINTS" id="PR00133">
    <property type="entry name" value="GLHYDRLASE3"/>
</dbReference>
<evidence type="ECO:0000256" key="8">
    <source>
        <dbReference type="ARBA" id="ARBA00022801"/>
    </source>
</evidence>
<feature type="chain" id="PRO_5047208618" description="beta-glucosidase" evidence="15">
    <location>
        <begin position="23"/>
        <end position="806"/>
    </location>
</feature>
<evidence type="ECO:0000256" key="15">
    <source>
        <dbReference type="SAM" id="SignalP"/>
    </source>
</evidence>
<comment type="caution">
    <text evidence="17">The sequence shown here is derived from an EMBL/GenBank/DDBJ whole genome shotgun (WGS) entry which is preliminary data.</text>
</comment>
<keyword evidence="11 14" id="KW-0119">Carbohydrate metabolism</keyword>
<dbReference type="Gene3D" id="2.60.40.10">
    <property type="entry name" value="Immunoglobulins"/>
    <property type="match status" value="1"/>
</dbReference>
<name>A0ABR4PJF7_9HELO</name>
<dbReference type="EMBL" id="JBFCZG010000004">
    <property type="protein sequence ID" value="KAL3423481.1"/>
    <property type="molecule type" value="Genomic_DNA"/>
</dbReference>
<feature type="signal peptide" evidence="15">
    <location>
        <begin position="1"/>
        <end position="22"/>
    </location>
</feature>
<dbReference type="Pfam" id="PF00933">
    <property type="entry name" value="Glyco_hydro_3"/>
    <property type="match status" value="1"/>
</dbReference>
<dbReference type="InterPro" id="IPR019800">
    <property type="entry name" value="Glyco_hydro_3_AS"/>
</dbReference>
<evidence type="ECO:0000256" key="4">
    <source>
        <dbReference type="ARBA" id="ARBA00005336"/>
    </source>
</evidence>
<protein>
    <recommendedName>
        <fullName evidence="5 14">beta-glucosidase</fullName>
        <ecNumber evidence="5 14">3.2.1.21</ecNumber>
    </recommendedName>
</protein>
<organism evidence="17 18">
    <name type="scientific">Phlyctema vagabunda</name>
    <dbReference type="NCBI Taxonomy" id="108571"/>
    <lineage>
        <taxon>Eukaryota</taxon>
        <taxon>Fungi</taxon>
        <taxon>Dikarya</taxon>
        <taxon>Ascomycota</taxon>
        <taxon>Pezizomycotina</taxon>
        <taxon>Leotiomycetes</taxon>
        <taxon>Helotiales</taxon>
        <taxon>Dermateaceae</taxon>
        <taxon>Phlyctema</taxon>
    </lineage>
</organism>
<feature type="domain" description="Fibronectin type III-like" evidence="16">
    <location>
        <begin position="726"/>
        <end position="795"/>
    </location>
</feature>
<dbReference type="Proteomes" id="UP001629113">
    <property type="component" value="Unassembled WGS sequence"/>
</dbReference>
<dbReference type="SMART" id="SM01217">
    <property type="entry name" value="Fn3_like"/>
    <property type="match status" value="1"/>
</dbReference>
<dbReference type="InterPro" id="IPR013783">
    <property type="entry name" value="Ig-like_fold"/>
</dbReference>
<evidence type="ECO:0000256" key="1">
    <source>
        <dbReference type="ARBA" id="ARBA00000448"/>
    </source>
</evidence>
<dbReference type="InterPro" id="IPR026891">
    <property type="entry name" value="Fn3-like"/>
</dbReference>
<proteinExistence type="inferred from homology"/>
<dbReference type="Gene3D" id="3.20.20.300">
    <property type="entry name" value="Glycoside hydrolase, family 3, N-terminal domain"/>
    <property type="match status" value="1"/>
</dbReference>
<comment type="similarity">
    <text evidence="4 14">Belongs to the glycosyl hydrolase 3 family.</text>
</comment>
<dbReference type="InterPro" id="IPR002772">
    <property type="entry name" value="Glyco_hydro_3_C"/>
</dbReference>
<accession>A0ABR4PJF7</accession>
<gene>
    <name evidence="17" type="ORF">PVAG01_05228</name>
</gene>
<evidence type="ECO:0000256" key="7">
    <source>
        <dbReference type="ARBA" id="ARBA00022729"/>
    </source>
</evidence>
<evidence type="ECO:0000256" key="12">
    <source>
        <dbReference type="ARBA" id="ARBA00023295"/>
    </source>
</evidence>
<keyword evidence="13 14" id="KW-0624">Polysaccharide degradation</keyword>
<evidence type="ECO:0000259" key="16">
    <source>
        <dbReference type="SMART" id="SM01217"/>
    </source>
</evidence>
<keyword evidence="18" id="KW-1185">Reference proteome</keyword>
<evidence type="ECO:0000256" key="5">
    <source>
        <dbReference type="ARBA" id="ARBA00012744"/>
    </source>
</evidence>
<dbReference type="InterPro" id="IPR001764">
    <property type="entry name" value="Glyco_hydro_3_N"/>
</dbReference>
<evidence type="ECO:0000313" key="17">
    <source>
        <dbReference type="EMBL" id="KAL3423481.1"/>
    </source>
</evidence>
<comment type="pathway">
    <text evidence="3 14">Glycan metabolism; cellulose degradation.</text>
</comment>
<dbReference type="Pfam" id="PF01915">
    <property type="entry name" value="Glyco_hydro_3_C"/>
    <property type="match status" value="1"/>
</dbReference>
<dbReference type="InterPro" id="IPR050288">
    <property type="entry name" value="Cellulose_deg_GH3"/>
</dbReference>
<sequence length="806" mass="86018">MLTVPALLALAASTTLFQGAQAQDLITSDDYFYGESEPVYPSPEITGLGSWAESYAKAQAFVAQLTLEEKASLTGGTTNSSNGCGGKIASIPRVGFPGLCLQDAAGGVRGTDLVNAYSSGIHAGASWNKNLTYDRAYHIGGEFRRKGVNIALGPPVVGPIGRIAEGGRNWEGFSNDPYHAGILAGLSVHGVQDQGVISCTKHFLGNEQETARNPLKNAQNITVQSSSSNLDDVTLHEMYLWPFYDAIHAGSASVMCSYNRLNNSYACQNSKALNGILKGELGYQGFVVSDWGAQHSGVGSALAGLDMAMPSGLTFWGGNLTQAVNNGSVTEARINDMATRVIASWYHLGQDSSDYPSQGVGLPATLSTPHERVDARVPEARPVLMQSAIEGHVLVKNINNALPLRSPKVLSLFGYDAVAPTFNTPTTAGLTDWAIGLQSSWNGYYICGFYGTTDCPPPVAIAPNGTLWTGGGSGASQPSYISAPFDAIQNRAMEDNTQLYWDFRNINATAYVYGASDAALVFINAMASEGADRPALRDDFSDALVTNIAAQNNNTIVVIHNAGVRLVDQWIDNPNVTAVIFAHLPGQDSGNALVKLLYGEVSPSGKLPYTVARNESDYGRVLKPIVDEGANGEFARYPQDDFSEGVFIDYRAFDASEIEPRFEFGFGLTYTTFDFSGLTAAPVDANAAPSQYPVGQVVPGGQSDLWDVVATVTASVTNTGSVAAQEVAQLYLGIPADGQPIRQLRGFEKVLIQPGETALVEFELKRRDLSVWDTAAQKWSLILDADYQVYVGSSSRDLPLTGTLRL</sequence>
<keyword evidence="10" id="KW-0325">Glycoprotein</keyword>
<dbReference type="SUPFAM" id="SSF51445">
    <property type="entry name" value="(Trans)glycosidases"/>
    <property type="match status" value="1"/>
</dbReference>
<keyword evidence="8 14" id="KW-0378">Hydrolase</keyword>
<comment type="subcellular location">
    <subcellularLocation>
        <location evidence="2">Secreted</location>
    </subcellularLocation>
</comment>
<dbReference type="InterPro" id="IPR036881">
    <property type="entry name" value="Glyco_hydro_3_C_sf"/>
</dbReference>
<dbReference type="PANTHER" id="PTHR42715:SF5">
    <property type="entry name" value="BETA-GLUCOSIDASE M-RELATED"/>
    <property type="match status" value="1"/>
</dbReference>
<dbReference type="InterPro" id="IPR036962">
    <property type="entry name" value="Glyco_hydro_3_N_sf"/>
</dbReference>
<reference evidence="17 18" key="1">
    <citation type="submission" date="2024-06" db="EMBL/GenBank/DDBJ databases">
        <title>Complete genome of Phlyctema vagabunda strain 19-DSS-EL-015.</title>
        <authorList>
            <person name="Fiorenzani C."/>
        </authorList>
    </citation>
    <scope>NUCLEOTIDE SEQUENCE [LARGE SCALE GENOMIC DNA]</scope>
    <source>
        <strain evidence="17 18">19-DSS-EL-015</strain>
    </source>
</reference>
<dbReference type="Pfam" id="PF14310">
    <property type="entry name" value="Fn3-like"/>
    <property type="match status" value="1"/>
</dbReference>
<keyword evidence="7 15" id="KW-0732">Signal</keyword>
<dbReference type="InterPro" id="IPR017853">
    <property type="entry name" value="GH"/>
</dbReference>
<evidence type="ECO:0000256" key="11">
    <source>
        <dbReference type="ARBA" id="ARBA00023277"/>
    </source>
</evidence>
<evidence type="ECO:0000256" key="2">
    <source>
        <dbReference type="ARBA" id="ARBA00004613"/>
    </source>
</evidence>
<dbReference type="SUPFAM" id="SSF52279">
    <property type="entry name" value="Beta-D-glucan exohydrolase, C-terminal domain"/>
    <property type="match status" value="1"/>
</dbReference>
<evidence type="ECO:0000256" key="13">
    <source>
        <dbReference type="ARBA" id="ARBA00023326"/>
    </source>
</evidence>
<evidence type="ECO:0000256" key="14">
    <source>
        <dbReference type="RuleBase" id="RU361161"/>
    </source>
</evidence>
<dbReference type="Gene3D" id="3.40.50.1700">
    <property type="entry name" value="Glycoside hydrolase family 3 C-terminal domain"/>
    <property type="match status" value="1"/>
</dbReference>
<evidence type="ECO:0000256" key="9">
    <source>
        <dbReference type="ARBA" id="ARBA00023001"/>
    </source>
</evidence>
<keyword evidence="9" id="KW-0136">Cellulose degradation</keyword>
<evidence type="ECO:0000256" key="10">
    <source>
        <dbReference type="ARBA" id="ARBA00023180"/>
    </source>
</evidence>
<keyword evidence="6" id="KW-0964">Secreted</keyword>
<evidence type="ECO:0000313" key="18">
    <source>
        <dbReference type="Proteomes" id="UP001629113"/>
    </source>
</evidence>